<accession>A0A915IS40</accession>
<dbReference type="WBParaSite" id="nRc.2.0.1.t16631-RA">
    <property type="protein sequence ID" value="nRc.2.0.1.t16631-RA"/>
    <property type="gene ID" value="nRc.2.0.1.g16631"/>
</dbReference>
<dbReference type="AlphaFoldDB" id="A0A915IS40"/>
<keyword evidence="1" id="KW-1185">Reference proteome</keyword>
<sequence length="124" mass="14998">MKERFPEHPISFPGDLSVVLTLKFAYNFYTYDNERPQHAELYKNYMEDYAMGFQFDGCSHVTQKNYPECKQAYLSDFLVEGILDRTLTIKFCLWFYEDFHTYSDERLRHAELYKNYTEDCGYLK</sequence>
<evidence type="ECO:0000313" key="2">
    <source>
        <dbReference type="WBParaSite" id="nRc.2.0.1.t16631-RA"/>
    </source>
</evidence>
<reference evidence="2" key="1">
    <citation type="submission" date="2022-11" db="UniProtKB">
        <authorList>
            <consortium name="WormBaseParasite"/>
        </authorList>
    </citation>
    <scope>IDENTIFICATION</scope>
</reference>
<proteinExistence type="predicted"/>
<name>A0A915IS40_ROMCU</name>
<dbReference type="Proteomes" id="UP000887565">
    <property type="component" value="Unplaced"/>
</dbReference>
<evidence type="ECO:0000313" key="1">
    <source>
        <dbReference type="Proteomes" id="UP000887565"/>
    </source>
</evidence>
<protein>
    <submittedName>
        <fullName evidence="2">Uncharacterized protein</fullName>
    </submittedName>
</protein>
<organism evidence="1 2">
    <name type="scientific">Romanomermis culicivorax</name>
    <name type="common">Nematode worm</name>
    <dbReference type="NCBI Taxonomy" id="13658"/>
    <lineage>
        <taxon>Eukaryota</taxon>
        <taxon>Metazoa</taxon>
        <taxon>Ecdysozoa</taxon>
        <taxon>Nematoda</taxon>
        <taxon>Enoplea</taxon>
        <taxon>Dorylaimia</taxon>
        <taxon>Mermithida</taxon>
        <taxon>Mermithoidea</taxon>
        <taxon>Mermithidae</taxon>
        <taxon>Romanomermis</taxon>
    </lineage>
</organism>